<organism evidence="2 3">
    <name type="scientific">Clostridium malenominatum</name>
    <dbReference type="NCBI Taxonomy" id="1539"/>
    <lineage>
        <taxon>Bacteria</taxon>
        <taxon>Bacillati</taxon>
        <taxon>Bacillota</taxon>
        <taxon>Clostridia</taxon>
        <taxon>Eubacteriales</taxon>
        <taxon>Clostridiaceae</taxon>
        <taxon>Clostridium</taxon>
    </lineage>
</organism>
<keyword evidence="1" id="KW-0472">Membrane</keyword>
<dbReference type="PIRSF" id="PIRSF021383">
    <property type="entry name" value="YunB"/>
    <property type="match status" value="1"/>
</dbReference>
<dbReference type="Pfam" id="PF09560">
    <property type="entry name" value="Spore_YunB"/>
    <property type="match status" value="1"/>
</dbReference>
<keyword evidence="1" id="KW-1133">Transmembrane helix</keyword>
<dbReference type="NCBIfam" id="TIGR02832">
    <property type="entry name" value="spo_yunB"/>
    <property type="match status" value="1"/>
</dbReference>
<gene>
    <name evidence="2" type="primary">yunB</name>
    <name evidence="2" type="ORF">GCM10008905_05370</name>
</gene>
<accession>A0ABN1IP31</accession>
<dbReference type="EMBL" id="BAAACF010000001">
    <property type="protein sequence ID" value="GAA0718476.1"/>
    <property type="molecule type" value="Genomic_DNA"/>
</dbReference>
<keyword evidence="3" id="KW-1185">Reference proteome</keyword>
<comment type="caution">
    <text evidence="2">The sequence shown here is derived from an EMBL/GenBank/DDBJ whole genome shotgun (WGS) entry which is preliminary data.</text>
</comment>
<evidence type="ECO:0000313" key="2">
    <source>
        <dbReference type="EMBL" id="GAA0718476.1"/>
    </source>
</evidence>
<dbReference type="Proteomes" id="UP001500339">
    <property type="component" value="Unassembled WGS sequence"/>
</dbReference>
<proteinExistence type="predicted"/>
<name>A0ABN1IP31_9CLOT</name>
<dbReference type="RefSeq" id="WP_343766298.1">
    <property type="nucleotide sequence ID" value="NZ_BAAACF010000001.1"/>
</dbReference>
<evidence type="ECO:0000313" key="3">
    <source>
        <dbReference type="Proteomes" id="UP001500339"/>
    </source>
</evidence>
<keyword evidence="1" id="KW-0812">Transmembrane</keyword>
<dbReference type="InterPro" id="IPR014197">
    <property type="entry name" value="Sporulation_prot_YunB"/>
</dbReference>
<sequence>MRNIKRVRAKYIIFFVISFTIISFAVFIYVFDSIITPIVLNVADGEMRGKVIDTINSTTIKVCSDNFKYEDIINIEKDNEGNISLVKADTLKMNKVACDVAIESQKELREIGMIGIKIPSGFVFKNNLLSYFGPDFTVKMRPIGYIETKYSSDFESAGINQTRHKIYIKVRSNLRIMMPVRSKDVEVYSEIPISETIIVGKVPQTAIDLGIDNAGFRLKAIEGD</sequence>
<reference evidence="2 3" key="1">
    <citation type="journal article" date="2019" name="Int. J. Syst. Evol. Microbiol.">
        <title>The Global Catalogue of Microorganisms (GCM) 10K type strain sequencing project: providing services to taxonomists for standard genome sequencing and annotation.</title>
        <authorList>
            <consortium name="The Broad Institute Genomics Platform"/>
            <consortium name="The Broad Institute Genome Sequencing Center for Infectious Disease"/>
            <person name="Wu L."/>
            <person name="Ma J."/>
        </authorList>
    </citation>
    <scope>NUCLEOTIDE SEQUENCE [LARGE SCALE GENOMIC DNA]</scope>
    <source>
        <strain evidence="2 3">JCM 1405</strain>
    </source>
</reference>
<feature type="transmembrane region" description="Helical" evidence="1">
    <location>
        <begin position="12"/>
        <end position="31"/>
    </location>
</feature>
<evidence type="ECO:0000256" key="1">
    <source>
        <dbReference type="SAM" id="Phobius"/>
    </source>
</evidence>
<protein>
    <submittedName>
        <fullName evidence="2">Sporulation protein YunB</fullName>
    </submittedName>
</protein>